<dbReference type="GO" id="GO:0003697">
    <property type="term" value="F:single-stranded DNA binding"/>
    <property type="evidence" value="ECO:0007669"/>
    <property type="project" value="UniProtKB-UniRule"/>
</dbReference>
<evidence type="ECO:0000313" key="11">
    <source>
        <dbReference type="EMBL" id="QTX32378.1"/>
    </source>
</evidence>
<dbReference type="AlphaFoldDB" id="A0A9Q7EVC8"/>
<protein>
    <recommendedName>
        <fullName evidence="3 9">DNA replication and repair protein RecF</fullName>
    </recommendedName>
</protein>
<reference evidence="12" key="1">
    <citation type="submission" date="2021-04" db="EMBL/GenBank/DDBJ databases">
        <title>A novel Synergistetes isolate from a pyrite-forming mixed culture.</title>
        <authorList>
            <person name="Bunk B."/>
            <person name="Sproer C."/>
            <person name="Spring S."/>
            <person name="Pester M."/>
        </authorList>
    </citation>
    <scope>NUCLEOTIDE SEQUENCE [LARGE SCALE GENOMIC DNA]</scope>
    <source>
        <strain evidence="12">J.5.4.2-T.3.5.2</strain>
    </source>
</reference>
<dbReference type="NCBIfam" id="TIGR00611">
    <property type="entry name" value="recf"/>
    <property type="match status" value="1"/>
</dbReference>
<evidence type="ECO:0000259" key="10">
    <source>
        <dbReference type="Pfam" id="PF02463"/>
    </source>
</evidence>
<dbReference type="Pfam" id="PF02463">
    <property type="entry name" value="SMC_N"/>
    <property type="match status" value="1"/>
</dbReference>
<dbReference type="InterPro" id="IPR003395">
    <property type="entry name" value="RecF/RecN/SMC_N"/>
</dbReference>
<keyword evidence="5 9" id="KW-0235">DNA replication</keyword>
<dbReference type="InterPro" id="IPR027417">
    <property type="entry name" value="P-loop_NTPase"/>
</dbReference>
<dbReference type="PROSITE" id="PS00617">
    <property type="entry name" value="RECF_1"/>
    <property type="match status" value="1"/>
</dbReference>
<dbReference type="GO" id="GO:0005737">
    <property type="term" value="C:cytoplasm"/>
    <property type="evidence" value="ECO:0007669"/>
    <property type="project" value="UniProtKB-SubCell"/>
</dbReference>
<dbReference type="RefSeq" id="WP_274373609.1">
    <property type="nucleotide sequence ID" value="NZ_CP072943.1"/>
</dbReference>
<feature type="domain" description="RecF/RecN/SMC N-terminal" evidence="10">
    <location>
        <begin position="10"/>
        <end position="330"/>
    </location>
</feature>
<name>A0A9Q7EVC8_9BACT</name>
<keyword evidence="7 9" id="KW-0067">ATP-binding</keyword>
<feature type="binding site" evidence="9">
    <location>
        <begin position="30"/>
        <end position="37"/>
    </location>
    <ligand>
        <name>ATP</name>
        <dbReference type="ChEBI" id="CHEBI:30616"/>
    </ligand>
</feature>
<sequence>MHCLSSAWVHFRNLEPRRTEWSLGLNLLIGANGSGKTNILEALHLLGGWGPFQGSRALADLLSWQASERTSRVEGRFGGEETLRVEAQIRSRIVLRLDGRATRASDVRARLPLLAFQPADLALVEGSPSTRRLFLDRLCALLFPLYALRLHEYRRALRQRVCLLRQRRDPSLTTKLLIPLGGWLWSARSSAVELLRLGLDRTGDLLPDALDVTFHRGGSQGVDEPERDLAEGLRFTADRERSAARVFVGPQRDDMALRSRGREASVVFSRGHRRRVAVALMLGAAWAVERRLRRKPVLLLDEVTAELDEEGRDRTFAVLQASSWQVFAATAGGVAYEWPGAVWMIRQGEVTER</sequence>
<dbReference type="GO" id="GO:0006260">
    <property type="term" value="P:DNA replication"/>
    <property type="evidence" value="ECO:0007669"/>
    <property type="project" value="UniProtKB-UniRule"/>
</dbReference>
<evidence type="ECO:0000256" key="5">
    <source>
        <dbReference type="ARBA" id="ARBA00022705"/>
    </source>
</evidence>
<dbReference type="InterPro" id="IPR001238">
    <property type="entry name" value="DNA-binding_RecF"/>
</dbReference>
<keyword evidence="9" id="KW-0742">SOS response</keyword>
<comment type="function">
    <text evidence="9">The RecF protein is involved in DNA metabolism; it is required for DNA replication and normal SOS inducibility. RecF binds preferentially to single-stranded, linear DNA. It also seems to bind ATP.</text>
</comment>
<dbReference type="Gene3D" id="1.20.1050.90">
    <property type="entry name" value="RecF/RecN/SMC, N-terminal domain"/>
    <property type="match status" value="1"/>
</dbReference>
<evidence type="ECO:0000256" key="8">
    <source>
        <dbReference type="ARBA" id="ARBA00023125"/>
    </source>
</evidence>
<evidence type="ECO:0000256" key="6">
    <source>
        <dbReference type="ARBA" id="ARBA00022741"/>
    </source>
</evidence>
<dbReference type="GO" id="GO:0006302">
    <property type="term" value="P:double-strand break repair"/>
    <property type="evidence" value="ECO:0007669"/>
    <property type="project" value="TreeGrafter"/>
</dbReference>
<keyword evidence="9" id="KW-0234">DNA repair</keyword>
<gene>
    <name evidence="9 11" type="primary">recF</name>
    <name evidence="11" type="ORF">KAR29_00015</name>
</gene>
<dbReference type="Proteomes" id="UP000671879">
    <property type="component" value="Chromosome"/>
</dbReference>
<dbReference type="GO" id="GO:0000731">
    <property type="term" value="P:DNA synthesis involved in DNA repair"/>
    <property type="evidence" value="ECO:0007669"/>
    <property type="project" value="TreeGrafter"/>
</dbReference>
<dbReference type="InterPro" id="IPR018078">
    <property type="entry name" value="DNA-binding_RecF_CS"/>
</dbReference>
<organism evidence="11 12">
    <name type="scientific">Aminithiophilus ramosus</name>
    <dbReference type="NCBI Taxonomy" id="3029084"/>
    <lineage>
        <taxon>Bacteria</taxon>
        <taxon>Thermotogati</taxon>
        <taxon>Synergistota</taxon>
        <taxon>Synergistia</taxon>
        <taxon>Synergistales</taxon>
        <taxon>Aminithiophilaceae</taxon>
        <taxon>Aminithiophilus</taxon>
    </lineage>
</organism>
<evidence type="ECO:0000256" key="1">
    <source>
        <dbReference type="ARBA" id="ARBA00004496"/>
    </source>
</evidence>
<dbReference type="InterPro" id="IPR042174">
    <property type="entry name" value="RecF_2"/>
</dbReference>
<keyword evidence="4 9" id="KW-0963">Cytoplasm</keyword>
<dbReference type="KEGG" id="aram:KAR29_00015"/>
<dbReference type="PANTHER" id="PTHR32182:SF0">
    <property type="entry name" value="DNA REPLICATION AND REPAIR PROTEIN RECF"/>
    <property type="match status" value="1"/>
</dbReference>
<keyword evidence="9" id="KW-0227">DNA damage</keyword>
<evidence type="ECO:0000256" key="3">
    <source>
        <dbReference type="ARBA" id="ARBA00020170"/>
    </source>
</evidence>
<proteinExistence type="inferred from homology"/>
<dbReference type="EMBL" id="CP072943">
    <property type="protein sequence ID" value="QTX32378.1"/>
    <property type="molecule type" value="Genomic_DNA"/>
</dbReference>
<dbReference type="Gene3D" id="3.40.50.300">
    <property type="entry name" value="P-loop containing nucleotide triphosphate hydrolases"/>
    <property type="match status" value="1"/>
</dbReference>
<keyword evidence="8 9" id="KW-0238">DNA-binding</keyword>
<dbReference type="PANTHER" id="PTHR32182">
    <property type="entry name" value="DNA REPLICATION AND REPAIR PROTEIN RECF"/>
    <property type="match status" value="1"/>
</dbReference>
<dbReference type="HAMAP" id="MF_00365">
    <property type="entry name" value="RecF"/>
    <property type="match status" value="1"/>
</dbReference>
<dbReference type="GO" id="GO:0009432">
    <property type="term" value="P:SOS response"/>
    <property type="evidence" value="ECO:0007669"/>
    <property type="project" value="UniProtKB-UniRule"/>
</dbReference>
<evidence type="ECO:0000256" key="7">
    <source>
        <dbReference type="ARBA" id="ARBA00022840"/>
    </source>
</evidence>
<evidence type="ECO:0000313" key="12">
    <source>
        <dbReference type="Proteomes" id="UP000671879"/>
    </source>
</evidence>
<accession>A0A9Q7EVC8</accession>
<keyword evidence="6 9" id="KW-0547">Nucleotide-binding</keyword>
<comment type="similarity">
    <text evidence="2 9">Belongs to the RecF family.</text>
</comment>
<dbReference type="GO" id="GO:0005524">
    <property type="term" value="F:ATP binding"/>
    <property type="evidence" value="ECO:0007669"/>
    <property type="project" value="UniProtKB-UniRule"/>
</dbReference>
<keyword evidence="12" id="KW-1185">Reference proteome</keyword>
<evidence type="ECO:0000256" key="2">
    <source>
        <dbReference type="ARBA" id="ARBA00008016"/>
    </source>
</evidence>
<dbReference type="SUPFAM" id="SSF52540">
    <property type="entry name" value="P-loop containing nucleoside triphosphate hydrolases"/>
    <property type="match status" value="1"/>
</dbReference>
<comment type="subcellular location">
    <subcellularLocation>
        <location evidence="1 9">Cytoplasm</location>
    </subcellularLocation>
</comment>
<evidence type="ECO:0000256" key="9">
    <source>
        <dbReference type="HAMAP-Rule" id="MF_00365"/>
    </source>
</evidence>
<evidence type="ECO:0000256" key="4">
    <source>
        <dbReference type="ARBA" id="ARBA00022490"/>
    </source>
</evidence>